<name>A0ABR4A7Y8_9LECA</name>
<dbReference type="Proteomes" id="UP001590950">
    <property type="component" value="Unassembled WGS sequence"/>
</dbReference>
<gene>
    <name evidence="2" type="ORF">N7G274_006945</name>
</gene>
<organism evidence="2 3">
    <name type="scientific">Stereocaulon virgatum</name>
    <dbReference type="NCBI Taxonomy" id="373712"/>
    <lineage>
        <taxon>Eukaryota</taxon>
        <taxon>Fungi</taxon>
        <taxon>Dikarya</taxon>
        <taxon>Ascomycota</taxon>
        <taxon>Pezizomycotina</taxon>
        <taxon>Lecanoromycetes</taxon>
        <taxon>OSLEUM clade</taxon>
        <taxon>Lecanoromycetidae</taxon>
        <taxon>Lecanorales</taxon>
        <taxon>Lecanorineae</taxon>
        <taxon>Stereocaulaceae</taxon>
        <taxon>Stereocaulon</taxon>
    </lineage>
</organism>
<reference evidence="2 3" key="1">
    <citation type="submission" date="2024-09" db="EMBL/GenBank/DDBJ databases">
        <title>Rethinking Asexuality: The Enigmatic Case of Functional Sexual Genes in Lepraria (Stereocaulaceae).</title>
        <authorList>
            <person name="Doellman M."/>
            <person name="Sun Y."/>
            <person name="Barcenas-Pena A."/>
            <person name="Lumbsch H.T."/>
            <person name="Grewe F."/>
        </authorList>
    </citation>
    <scope>NUCLEOTIDE SEQUENCE [LARGE SCALE GENOMIC DNA]</scope>
    <source>
        <strain evidence="2 3">Mercado 3170</strain>
    </source>
</reference>
<evidence type="ECO:0000313" key="3">
    <source>
        <dbReference type="Proteomes" id="UP001590950"/>
    </source>
</evidence>
<protein>
    <submittedName>
        <fullName evidence="2">Uncharacterized protein</fullName>
    </submittedName>
</protein>
<proteinExistence type="predicted"/>
<feature type="region of interest" description="Disordered" evidence="1">
    <location>
        <begin position="44"/>
        <end position="71"/>
    </location>
</feature>
<accession>A0ABR4A7Y8</accession>
<keyword evidence="3" id="KW-1185">Reference proteome</keyword>
<evidence type="ECO:0000313" key="2">
    <source>
        <dbReference type="EMBL" id="KAL2040502.1"/>
    </source>
</evidence>
<dbReference type="EMBL" id="JBEFKJ010000021">
    <property type="protein sequence ID" value="KAL2040502.1"/>
    <property type="molecule type" value="Genomic_DNA"/>
</dbReference>
<evidence type="ECO:0000256" key="1">
    <source>
        <dbReference type="SAM" id="MobiDB-lite"/>
    </source>
</evidence>
<feature type="region of interest" description="Disordered" evidence="1">
    <location>
        <begin position="333"/>
        <end position="385"/>
    </location>
</feature>
<feature type="compositionally biased region" description="Polar residues" evidence="1">
    <location>
        <begin position="357"/>
        <end position="370"/>
    </location>
</feature>
<comment type="caution">
    <text evidence="2">The sequence shown here is derived from an EMBL/GenBank/DDBJ whole genome shotgun (WGS) entry which is preliminary data.</text>
</comment>
<sequence>MAFSLRSRYVLLPLTLGLITLTLFTLHFSYGPIRALSPLVPSIRPPPSPADDKPKLKPHPLYKPKDKKPIPPPLPEYFPLAASAKSSADLPPVPSWNKPPQPHVPEQTRLYIGFTRYWPLLQQVVVSYITAGWPPEDIYVVENTGTFEANKNGLRTSQNPFYLDYHRLTKIFGVNVMTTPSLQTFAQLQNLYLSEAINNNLSYYFWAHMDTVAQTHEDAKPYKSFYQIAIDTIRESVAPEFEQKEGRWAIRFFAYDWLALVNVAAYIEVGAWDSMIGYYGTDCDMHNRLDMNGLKKPLADAGKIYDVGKSLPDLEVLYRRKRKAATVKREEKLTGSTGGQSTRVVETGPDGSRKITYKNSGTKTTGSTFDEGTKEVEPSDGGITTVADDKTEEKITSSTLDEGKQAVSVGKDGKVTFGETVNITAEADATTVADQPATSIADKSLPSDSATPANVAIKTPLVATVEANKKYLAETEEDMLGSDTWKKLQDTLEAMNQEKKDDPYRNSWQLKQRGGQGEPFYYDADGWEKALQMTIEAGGRIMEEKWGHKGCDIVQVGLKEGDQWKVEHDWD</sequence>